<sequence>MKIAAEVFLASSQRKLIYLQHKKEKIMGTIKQGILGGFSGKVGTVVGSTWKSVHYMRALAVSFSDPRTEKQKNQRSKFTAAVNFTKAMTPFLRFGYKEFSGQQSAFNAAVSYILKHAMKGSGTNVSIDYNKALVTRGSLVPALDATVTVNESKVTFAWTDNSGMGDATVTDAAMLLAYNKDKGMAVYDIAAATRSDTKAELKLPTNWKDDALAIYLGFCNEDVTNVANSVCLQDTPVSGGSEGDGSEGGGSGDGGLDENPLG</sequence>
<protein>
    <submittedName>
        <fullName evidence="2">Uncharacterized protein</fullName>
    </submittedName>
</protein>
<name>A0A139LIL8_9BACE</name>
<dbReference type="InterPro" id="IPR046233">
    <property type="entry name" value="DUF6266"/>
</dbReference>
<evidence type="ECO:0000313" key="3">
    <source>
        <dbReference type="Proteomes" id="UP000070319"/>
    </source>
</evidence>
<reference evidence="2 3" key="1">
    <citation type="submission" date="2016-02" db="EMBL/GenBank/DDBJ databases">
        <authorList>
            <person name="Wen L."/>
            <person name="He K."/>
            <person name="Yang H."/>
        </authorList>
    </citation>
    <scope>NUCLEOTIDE SEQUENCE [LARGE SCALE GENOMIC DNA]</scope>
    <source>
        <strain evidence="2 3">KLE1704</strain>
    </source>
</reference>
<feature type="region of interest" description="Disordered" evidence="1">
    <location>
        <begin position="236"/>
        <end position="262"/>
    </location>
</feature>
<dbReference type="EMBL" id="LTDF01000075">
    <property type="protein sequence ID" value="KXT51255.1"/>
    <property type="molecule type" value="Genomic_DNA"/>
</dbReference>
<organism evidence="2">
    <name type="scientific">Bacteroides intestinalis</name>
    <dbReference type="NCBI Taxonomy" id="329854"/>
    <lineage>
        <taxon>Bacteria</taxon>
        <taxon>Pseudomonadati</taxon>
        <taxon>Bacteroidota</taxon>
        <taxon>Bacteroidia</taxon>
        <taxon>Bacteroidales</taxon>
        <taxon>Bacteroidaceae</taxon>
        <taxon>Bacteroides</taxon>
    </lineage>
</organism>
<comment type="caution">
    <text evidence="2">The sequence shown here is derived from an EMBL/GenBank/DDBJ whole genome shotgun (WGS) entry which is preliminary data.</text>
</comment>
<dbReference type="AlphaFoldDB" id="A0A139LIL8"/>
<dbReference type="PATRIC" id="fig|329854.7.peg.2079"/>
<feature type="compositionally biased region" description="Gly residues" evidence="1">
    <location>
        <begin position="240"/>
        <end position="254"/>
    </location>
</feature>
<dbReference type="Proteomes" id="UP000070319">
    <property type="component" value="Unassembled WGS sequence"/>
</dbReference>
<gene>
    <name evidence="2" type="ORF">HMPREF2531_02043</name>
</gene>
<dbReference type="Pfam" id="PF19781">
    <property type="entry name" value="DUF6266"/>
    <property type="match status" value="1"/>
</dbReference>
<evidence type="ECO:0000313" key="2">
    <source>
        <dbReference type="EMBL" id="KXT51255.1"/>
    </source>
</evidence>
<accession>A0A139LIL8</accession>
<proteinExistence type="predicted"/>
<evidence type="ECO:0000256" key="1">
    <source>
        <dbReference type="SAM" id="MobiDB-lite"/>
    </source>
</evidence>